<protein>
    <recommendedName>
        <fullName evidence="4">ABC-2 type transporter domain-containing protein</fullName>
    </recommendedName>
</protein>
<feature type="transmembrane region" description="Helical" evidence="1">
    <location>
        <begin position="99"/>
        <end position="129"/>
    </location>
</feature>
<organism evidence="2 3">
    <name type="scientific">Candidatus Gottesmanbacteria bacterium RIFCSPHIGHO2_01_FULL_42_12</name>
    <dbReference type="NCBI Taxonomy" id="1798377"/>
    <lineage>
        <taxon>Bacteria</taxon>
        <taxon>Candidatus Gottesmaniibacteriota</taxon>
    </lineage>
</organism>
<evidence type="ECO:0008006" key="4">
    <source>
        <dbReference type="Google" id="ProtNLM"/>
    </source>
</evidence>
<evidence type="ECO:0000256" key="1">
    <source>
        <dbReference type="SAM" id="Phobius"/>
    </source>
</evidence>
<dbReference type="AlphaFoldDB" id="A0A1F5Z198"/>
<feature type="transmembrane region" description="Helical" evidence="1">
    <location>
        <begin position="20"/>
        <end position="44"/>
    </location>
</feature>
<dbReference type="STRING" id="1798377.A2872_04090"/>
<dbReference type="EMBL" id="MFJG01000025">
    <property type="protein sequence ID" value="OGG06123.1"/>
    <property type="molecule type" value="Genomic_DNA"/>
</dbReference>
<sequence>MRKYWAYFRSSLIRTLTYRGQLVVFTLASLLSIVPITAVWIGMGSDLAGGYTKIELISYYVIGLFFQRLVYSSLINYYVSEIVSDGTIVGLFLTKPVSFYFATFALGVGWMAIAAIVGFVVSVLFNLVIGVSMSIPLTVGMVVASTGAIVLATVLVFASSLVLGLFSFWTTHISSFVSLYWIGLMLFGGITFPLSFFPDTIRPLVNLNPFRFMFSFPLEIIFSRLSPGETITGFLMLLFWICLFSIFYKIIWKRGVKVYSGYGQ</sequence>
<feature type="transmembrane region" description="Helical" evidence="1">
    <location>
        <begin position="231"/>
        <end position="251"/>
    </location>
</feature>
<reference evidence="2 3" key="1">
    <citation type="journal article" date="2016" name="Nat. Commun.">
        <title>Thousands of microbial genomes shed light on interconnected biogeochemical processes in an aquifer system.</title>
        <authorList>
            <person name="Anantharaman K."/>
            <person name="Brown C.T."/>
            <person name="Hug L.A."/>
            <person name="Sharon I."/>
            <person name="Castelle C.J."/>
            <person name="Probst A.J."/>
            <person name="Thomas B.C."/>
            <person name="Singh A."/>
            <person name="Wilkins M.J."/>
            <person name="Karaoz U."/>
            <person name="Brodie E.L."/>
            <person name="Williams K.H."/>
            <person name="Hubbard S.S."/>
            <person name="Banfield J.F."/>
        </authorList>
    </citation>
    <scope>NUCLEOTIDE SEQUENCE [LARGE SCALE GENOMIC DNA]</scope>
</reference>
<evidence type="ECO:0000313" key="2">
    <source>
        <dbReference type="EMBL" id="OGG06123.1"/>
    </source>
</evidence>
<feature type="transmembrane region" description="Helical" evidence="1">
    <location>
        <begin position="178"/>
        <end position="197"/>
    </location>
</feature>
<evidence type="ECO:0000313" key="3">
    <source>
        <dbReference type="Proteomes" id="UP000178681"/>
    </source>
</evidence>
<dbReference type="Pfam" id="PF06182">
    <property type="entry name" value="ABC2_membrane_6"/>
    <property type="match status" value="1"/>
</dbReference>
<feature type="transmembrane region" description="Helical" evidence="1">
    <location>
        <begin position="141"/>
        <end position="166"/>
    </location>
</feature>
<dbReference type="PANTHER" id="PTHR36832">
    <property type="entry name" value="SLR1174 PROTEIN-RELATED"/>
    <property type="match status" value="1"/>
</dbReference>
<keyword evidence="1" id="KW-0472">Membrane</keyword>
<name>A0A1F5Z198_9BACT</name>
<keyword evidence="1" id="KW-0812">Transmembrane</keyword>
<dbReference type="PANTHER" id="PTHR36832:SF1">
    <property type="entry name" value="SLR1174 PROTEIN"/>
    <property type="match status" value="1"/>
</dbReference>
<accession>A0A1F5Z198</accession>
<comment type="caution">
    <text evidence="2">The sequence shown here is derived from an EMBL/GenBank/DDBJ whole genome shotgun (WGS) entry which is preliminary data.</text>
</comment>
<dbReference type="Proteomes" id="UP000178681">
    <property type="component" value="Unassembled WGS sequence"/>
</dbReference>
<proteinExistence type="predicted"/>
<dbReference type="InterPro" id="IPR010390">
    <property type="entry name" value="ABC-2_transporter-like"/>
</dbReference>
<gene>
    <name evidence="2" type="ORF">A2872_04090</name>
</gene>
<keyword evidence="1" id="KW-1133">Transmembrane helix</keyword>